<keyword evidence="16" id="KW-0675">Receptor</keyword>
<name>A0A7W5Z6A7_9HYPH</name>
<keyword evidence="14" id="KW-0157">Chromophore</keyword>
<evidence type="ECO:0000256" key="1">
    <source>
        <dbReference type="ARBA" id="ARBA00000085"/>
    </source>
</evidence>
<dbReference type="PANTHER" id="PTHR41523">
    <property type="entry name" value="TWO-COMPONENT SYSTEM SENSOR PROTEIN"/>
    <property type="match status" value="1"/>
</dbReference>
<sequence>MLREQYALAKLELEALRSARLVEQQSLLKLAEQLDALVRSSSEVRYRVNADWSELAQLNGGGFIPDNTQTNKQWIELYIPAEHQERVRAEIRRAVAAKDTYNIEHTVNRVDGTIGWASSRAVPLFDENGEIESWMGAASDITARKTSEEAQRLLNAELAHRMKNTLTIVQAIVGQTLRASSSVESATQVINDRLQALASAQDILTQTEFVEADTREIVEAALAAHKHAHRRVEIVGDAYRLTPQQALGLSLSIHELATNAIKYGSLSNEKGRVSISWRQARGLFEFQWVESEGPAVTMPERRSFGSKLIERVAAGYFGGEALLDFKSEGLRFTLRAGTNA</sequence>
<dbReference type="Proteomes" id="UP000537592">
    <property type="component" value="Unassembled WGS sequence"/>
</dbReference>
<keyword evidence="10" id="KW-0677">Repeat</keyword>
<evidence type="ECO:0000256" key="11">
    <source>
        <dbReference type="ARBA" id="ARBA00022741"/>
    </source>
</evidence>
<evidence type="ECO:0000256" key="5">
    <source>
        <dbReference type="ARBA" id="ARBA00022553"/>
    </source>
</evidence>
<dbReference type="GO" id="GO:0005524">
    <property type="term" value="F:ATP binding"/>
    <property type="evidence" value="ECO:0007669"/>
    <property type="project" value="UniProtKB-KW"/>
</dbReference>
<evidence type="ECO:0000313" key="18">
    <source>
        <dbReference type="EMBL" id="MBB3810482.1"/>
    </source>
</evidence>
<feature type="domain" description="PAC" evidence="17">
    <location>
        <begin position="101"/>
        <end position="153"/>
    </location>
</feature>
<dbReference type="RefSeq" id="WP_183753486.1">
    <property type="nucleotide sequence ID" value="NZ_JACICC010000006.1"/>
</dbReference>
<evidence type="ECO:0000259" key="17">
    <source>
        <dbReference type="PROSITE" id="PS50113"/>
    </source>
</evidence>
<evidence type="ECO:0000256" key="12">
    <source>
        <dbReference type="ARBA" id="ARBA00022777"/>
    </source>
</evidence>
<evidence type="ECO:0000256" key="16">
    <source>
        <dbReference type="ARBA" id="ARBA00023170"/>
    </source>
</evidence>
<dbReference type="InterPro" id="IPR000014">
    <property type="entry name" value="PAS"/>
</dbReference>
<evidence type="ECO:0000313" key="19">
    <source>
        <dbReference type="Proteomes" id="UP000537592"/>
    </source>
</evidence>
<dbReference type="PANTHER" id="PTHR41523:SF7">
    <property type="entry name" value="HISTIDINE KINASE"/>
    <property type="match status" value="1"/>
</dbReference>
<dbReference type="GO" id="GO:0004673">
    <property type="term" value="F:protein histidine kinase activity"/>
    <property type="evidence" value="ECO:0007669"/>
    <property type="project" value="UniProtKB-EC"/>
</dbReference>
<dbReference type="InterPro" id="IPR011102">
    <property type="entry name" value="Sig_transdc_His_kinase_HWE"/>
</dbReference>
<keyword evidence="11" id="KW-0547">Nucleotide-binding</keyword>
<gene>
    <name evidence="18" type="ORF">FHS81_002583</name>
</gene>
<keyword evidence="9" id="KW-0808">Transferase</keyword>
<dbReference type="PROSITE" id="PS50113">
    <property type="entry name" value="PAC"/>
    <property type="match status" value="1"/>
</dbReference>
<proteinExistence type="predicted"/>
<dbReference type="InterPro" id="IPR000700">
    <property type="entry name" value="PAS-assoc_C"/>
</dbReference>
<keyword evidence="8" id="KW-0288">FMN</keyword>
<protein>
    <recommendedName>
        <fullName evidence="3">Blue-light-activated histidine kinase</fullName>
        <ecNumber evidence="2">2.7.13.3</ecNumber>
    </recommendedName>
</protein>
<evidence type="ECO:0000256" key="4">
    <source>
        <dbReference type="ARBA" id="ARBA00022543"/>
    </source>
</evidence>
<dbReference type="Pfam" id="PF08448">
    <property type="entry name" value="PAS_4"/>
    <property type="match status" value="1"/>
</dbReference>
<dbReference type="Pfam" id="PF07536">
    <property type="entry name" value="HWE_HK"/>
    <property type="match status" value="1"/>
</dbReference>
<keyword evidence="5" id="KW-0597">Phosphoprotein</keyword>
<dbReference type="EC" id="2.7.13.3" evidence="2"/>
<dbReference type="NCBIfam" id="TIGR00229">
    <property type="entry name" value="sensory_box"/>
    <property type="match status" value="1"/>
</dbReference>
<evidence type="ECO:0000256" key="15">
    <source>
        <dbReference type="ARBA" id="ARBA00023026"/>
    </source>
</evidence>
<dbReference type="SMART" id="SM00086">
    <property type="entry name" value="PAC"/>
    <property type="match status" value="1"/>
</dbReference>
<comment type="caution">
    <text evidence="18">The sequence shown here is derived from an EMBL/GenBank/DDBJ whole genome shotgun (WGS) entry which is preliminary data.</text>
</comment>
<keyword evidence="4" id="KW-0600">Photoreceptor protein</keyword>
<evidence type="ECO:0000256" key="6">
    <source>
        <dbReference type="ARBA" id="ARBA00022606"/>
    </source>
</evidence>
<dbReference type="InterPro" id="IPR036890">
    <property type="entry name" value="HATPase_C_sf"/>
</dbReference>
<evidence type="ECO:0000256" key="10">
    <source>
        <dbReference type="ARBA" id="ARBA00022737"/>
    </source>
</evidence>
<evidence type="ECO:0000256" key="3">
    <source>
        <dbReference type="ARBA" id="ARBA00021740"/>
    </source>
</evidence>
<accession>A0A7W5Z6A7</accession>
<keyword evidence="19" id="KW-1185">Reference proteome</keyword>
<evidence type="ECO:0000256" key="8">
    <source>
        <dbReference type="ARBA" id="ARBA00022643"/>
    </source>
</evidence>
<dbReference type="GO" id="GO:0009881">
    <property type="term" value="F:photoreceptor activity"/>
    <property type="evidence" value="ECO:0007669"/>
    <property type="project" value="UniProtKB-KW"/>
</dbReference>
<comment type="catalytic activity">
    <reaction evidence="1">
        <text>ATP + protein L-histidine = ADP + protein N-phospho-L-histidine.</text>
        <dbReference type="EC" id="2.7.13.3"/>
    </reaction>
</comment>
<keyword evidence="15" id="KW-0843">Virulence</keyword>
<keyword evidence="7" id="KW-0285">Flavoprotein</keyword>
<dbReference type="InterPro" id="IPR035965">
    <property type="entry name" value="PAS-like_dom_sf"/>
</dbReference>
<dbReference type="InterPro" id="IPR013656">
    <property type="entry name" value="PAS_4"/>
</dbReference>
<dbReference type="Gene3D" id="3.30.450.20">
    <property type="entry name" value="PAS domain"/>
    <property type="match status" value="1"/>
</dbReference>
<dbReference type="AlphaFoldDB" id="A0A7W5Z6A7"/>
<dbReference type="SMART" id="SM00911">
    <property type="entry name" value="HWE_HK"/>
    <property type="match status" value="1"/>
</dbReference>
<dbReference type="SUPFAM" id="SSF55785">
    <property type="entry name" value="PYP-like sensor domain (PAS domain)"/>
    <property type="match status" value="1"/>
</dbReference>
<keyword evidence="13" id="KW-0067">ATP-binding</keyword>
<evidence type="ECO:0000256" key="14">
    <source>
        <dbReference type="ARBA" id="ARBA00022991"/>
    </source>
</evidence>
<reference evidence="18 19" key="1">
    <citation type="submission" date="2020-08" db="EMBL/GenBank/DDBJ databases">
        <title>Genomic Encyclopedia of Type Strains, Phase IV (KMG-IV): sequencing the most valuable type-strain genomes for metagenomic binning, comparative biology and taxonomic classification.</title>
        <authorList>
            <person name="Goeker M."/>
        </authorList>
    </citation>
    <scope>NUCLEOTIDE SEQUENCE [LARGE SCALE GENOMIC DNA]</scope>
    <source>
        <strain evidence="18 19">DSM 28760</strain>
    </source>
</reference>
<evidence type="ECO:0000256" key="2">
    <source>
        <dbReference type="ARBA" id="ARBA00012438"/>
    </source>
</evidence>
<evidence type="ECO:0000256" key="9">
    <source>
        <dbReference type="ARBA" id="ARBA00022679"/>
    </source>
</evidence>
<evidence type="ECO:0000256" key="7">
    <source>
        <dbReference type="ARBA" id="ARBA00022630"/>
    </source>
</evidence>
<organism evidence="18 19">
    <name type="scientific">Pseudochelatococcus contaminans</name>
    <dbReference type="NCBI Taxonomy" id="1538103"/>
    <lineage>
        <taxon>Bacteria</taxon>
        <taxon>Pseudomonadati</taxon>
        <taxon>Pseudomonadota</taxon>
        <taxon>Alphaproteobacteria</taxon>
        <taxon>Hyphomicrobiales</taxon>
        <taxon>Chelatococcaceae</taxon>
        <taxon>Pseudochelatococcus</taxon>
    </lineage>
</organism>
<dbReference type="Gene3D" id="3.30.565.10">
    <property type="entry name" value="Histidine kinase-like ATPase, C-terminal domain"/>
    <property type="match status" value="1"/>
</dbReference>
<keyword evidence="12 18" id="KW-0418">Kinase</keyword>
<dbReference type="EMBL" id="JACICC010000006">
    <property type="protein sequence ID" value="MBB3810482.1"/>
    <property type="molecule type" value="Genomic_DNA"/>
</dbReference>
<evidence type="ECO:0000256" key="13">
    <source>
        <dbReference type="ARBA" id="ARBA00022840"/>
    </source>
</evidence>
<dbReference type="CDD" id="cd00130">
    <property type="entry name" value="PAS"/>
    <property type="match status" value="1"/>
</dbReference>
<keyword evidence="6" id="KW-0716">Sensory transduction</keyword>
<dbReference type="InterPro" id="IPR001610">
    <property type="entry name" value="PAC"/>
</dbReference>